<feature type="transmembrane region" description="Helical" evidence="7">
    <location>
        <begin position="101"/>
        <end position="120"/>
    </location>
</feature>
<evidence type="ECO:0000256" key="3">
    <source>
        <dbReference type="ARBA" id="ARBA00022519"/>
    </source>
</evidence>
<dbReference type="PANTHER" id="PTHR30213">
    <property type="entry name" value="INNER MEMBRANE PROTEIN YHJD"/>
    <property type="match status" value="1"/>
</dbReference>
<dbReference type="HAMAP" id="MF_00672">
    <property type="entry name" value="UPF0761"/>
    <property type="match status" value="1"/>
</dbReference>
<dbReference type="RefSeq" id="WP_087513730.1">
    <property type="nucleotide sequence ID" value="NZ_CP032134.1"/>
</dbReference>
<evidence type="ECO:0000256" key="5">
    <source>
        <dbReference type="ARBA" id="ARBA00022989"/>
    </source>
</evidence>
<dbReference type="NCBIfam" id="TIGR00765">
    <property type="entry name" value="yihY_not_rbn"/>
    <property type="match status" value="1"/>
</dbReference>
<feature type="transmembrane region" description="Helical" evidence="7">
    <location>
        <begin position="244"/>
        <end position="270"/>
    </location>
</feature>
<keyword evidence="6 7" id="KW-0472">Membrane</keyword>
<organism evidence="8 9">
    <name type="scientific">Acinetobacter chinensis</name>
    <dbReference type="NCBI Taxonomy" id="2004650"/>
    <lineage>
        <taxon>Bacteria</taxon>
        <taxon>Pseudomonadati</taxon>
        <taxon>Pseudomonadota</taxon>
        <taxon>Gammaproteobacteria</taxon>
        <taxon>Moraxellales</taxon>
        <taxon>Moraxellaceae</taxon>
        <taxon>Acinetobacter</taxon>
    </lineage>
</organism>
<accession>A0A3B7LSR3</accession>
<reference evidence="9" key="1">
    <citation type="submission" date="2018-09" db="EMBL/GenBank/DDBJ databases">
        <title>The complete genome of Acinetobacter sp. strain WCHAc010005.</title>
        <authorList>
            <person name="Hu Y."/>
            <person name="Long H."/>
            <person name="Feng Y."/>
            <person name="Zong Z."/>
        </authorList>
    </citation>
    <scope>NUCLEOTIDE SEQUENCE [LARGE SCALE GENOMIC DNA]</scope>
    <source>
        <strain evidence="9">WCHAc010005</strain>
    </source>
</reference>
<dbReference type="Proteomes" id="UP000263753">
    <property type="component" value="Chromosome"/>
</dbReference>
<proteinExistence type="inferred from homology"/>
<comment type="subcellular location">
    <subcellularLocation>
        <location evidence="1 7">Cell membrane</location>
        <topology evidence="1 7">Multi-pass membrane protein</topology>
    </subcellularLocation>
</comment>
<evidence type="ECO:0000313" key="8">
    <source>
        <dbReference type="EMBL" id="AXY55716.1"/>
    </source>
</evidence>
<evidence type="ECO:0000256" key="2">
    <source>
        <dbReference type="ARBA" id="ARBA00022475"/>
    </source>
</evidence>
<feature type="transmembrane region" description="Helical" evidence="7">
    <location>
        <begin position="141"/>
        <end position="163"/>
    </location>
</feature>
<name>A0A3B7LSR3_9GAMM</name>
<evidence type="ECO:0000256" key="7">
    <source>
        <dbReference type="HAMAP-Rule" id="MF_00672"/>
    </source>
</evidence>
<dbReference type="Pfam" id="PF03631">
    <property type="entry name" value="Virul_fac_BrkB"/>
    <property type="match status" value="1"/>
</dbReference>
<protein>
    <recommendedName>
        <fullName evidence="7">UPF0761 membrane protein CDG60_03365</fullName>
    </recommendedName>
</protein>
<dbReference type="AlphaFoldDB" id="A0A3B7LSR3"/>
<dbReference type="GO" id="GO:0005886">
    <property type="term" value="C:plasma membrane"/>
    <property type="evidence" value="ECO:0007669"/>
    <property type="project" value="UniProtKB-SubCell"/>
</dbReference>
<keyword evidence="3" id="KW-0997">Cell inner membrane</keyword>
<dbReference type="KEGG" id="achi:CDG60_03365"/>
<keyword evidence="5 7" id="KW-1133">Transmembrane helix</keyword>
<feature type="transmembrane region" description="Helical" evidence="7">
    <location>
        <begin position="183"/>
        <end position="204"/>
    </location>
</feature>
<evidence type="ECO:0000313" key="9">
    <source>
        <dbReference type="Proteomes" id="UP000263753"/>
    </source>
</evidence>
<gene>
    <name evidence="8" type="ORF">CDG60_03365</name>
</gene>
<feature type="transmembrane region" description="Helical" evidence="7">
    <location>
        <begin position="211"/>
        <end position="232"/>
    </location>
</feature>
<dbReference type="InterPro" id="IPR023679">
    <property type="entry name" value="UPF0761_bac"/>
</dbReference>
<comment type="similarity">
    <text evidence="7">Belongs to the UPF0761 family.</text>
</comment>
<evidence type="ECO:0000256" key="6">
    <source>
        <dbReference type="ARBA" id="ARBA00023136"/>
    </source>
</evidence>
<feature type="transmembrane region" description="Helical" evidence="7">
    <location>
        <begin position="39"/>
        <end position="61"/>
    </location>
</feature>
<dbReference type="InterPro" id="IPR017039">
    <property type="entry name" value="Virul_fac_BrkB"/>
</dbReference>
<keyword evidence="2 7" id="KW-1003">Cell membrane</keyword>
<dbReference type="PANTHER" id="PTHR30213:SF0">
    <property type="entry name" value="UPF0761 MEMBRANE PROTEIN YIHY"/>
    <property type="match status" value="1"/>
</dbReference>
<evidence type="ECO:0000256" key="4">
    <source>
        <dbReference type="ARBA" id="ARBA00022692"/>
    </source>
</evidence>
<sequence length="415" mass="47463">MIFEYLKKLPFYDKTWFQFVLFVIRRFEADRCREQAGSLTYTTLFAVVPMLTVFLVIISSIKALEPARQQLQQLIYSNFLPKTTIAFDKAFSAFTEKSSNLTVIGILFLFVTTVLMLTSIETVFNRIWRVQETRNGIVGFMRYWTIISLGPILLGSAFVISSTLASLNVLSNNFAGYQVDGSFLLWIISFSLTVLGFFILYWTIPNRSVPIRAAAISGLFSAVIFELLKNLFGFIMTNFTSYTIVYGAFAAIPIFLLWIFLSWNIVLLGVEISYALTAFHTGKIQTRHPVLMMLDVLELFYKKQKTGETVSDAEALDILGRGEIGRWPSYVRQLEKQNLVQRTDNNEYVLARNLDTVDFWTFYKALPYTLPRREDVGNIHPDDVWMQRIGPALIDADDYLAAKLSVPLSTILEEK</sequence>
<evidence type="ECO:0000256" key="1">
    <source>
        <dbReference type="ARBA" id="ARBA00004651"/>
    </source>
</evidence>
<keyword evidence="4 7" id="KW-0812">Transmembrane</keyword>
<dbReference type="EMBL" id="CP032134">
    <property type="protein sequence ID" value="AXY55716.1"/>
    <property type="molecule type" value="Genomic_DNA"/>
</dbReference>